<name>A0ABQ5VWZ7_9RHOB</name>
<reference evidence="3" key="1">
    <citation type="journal article" date="2019" name="Int. J. Syst. Evol. Microbiol.">
        <title>The Global Catalogue of Microorganisms (GCM) 10K type strain sequencing project: providing services to taxonomists for standard genome sequencing and annotation.</title>
        <authorList>
            <consortium name="The Broad Institute Genomics Platform"/>
            <consortium name="The Broad Institute Genome Sequencing Center for Infectious Disease"/>
            <person name="Wu L."/>
            <person name="Ma J."/>
        </authorList>
    </citation>
    <scope>NUCLEOTIDE SEQUENCE [LARGE SCALE GENOMIC DNA]</scope>
    <source>
        <strain evidence="3">NBRC 110140</strain>
    </source>
</reference>
<dbReference type="SUPFAM" id="SSF51294">
    <property type="entry name" value="Hedgehog/intein (Hint) domain"/>
    <property type="match status" value="1"/>
</dbReference>
<protein>
    <recommendedName>
        <fullName evidence="1">Hedgehog/Intein (Hint) domain-containing protein</fullName>
    </recommendedName>
</protein>
<feature type="domain" description="Hedgehog/Intein (Hint)" evidence="1">
    <location>
        <begin position="200"/>
        <end position="337"/>
    </location>
</feature>
<evidence type="ECO:0000313" key="2">
    <source>
        <dbReference type="EMBL" id="GLQ35785.1"/>
    </source>
</evidence>
<dbReference type="InterPro" id="IPR036844">
    <property type="entry name" value="Hint_dom_sf"/>
</dbReference>
<dbReference type="PROSITE" id="PS50817">
    <property type="entry name" value="INTEIN_N_TER"/>
    <property type="match status" value="1"/>
</dbReference>
<gene>
    <name evidence="2" type="ORF">GCM10007939_20680</name>
</gene>
<dbReference type="Gene3D" id="2.170.16.10">
    <property type="entry name" value="Hedgehog/Intein (Hint) domain"/>
    <property type="match status" value="1"/>
</dbReference>
<evidence type="ECO:0000313" key="3">
    <source>
        <dbReference type="Proteomes" id="UP001156694"/>
    </source>
</evidence>
<dbReference type="InterPro" id="IPR006141">
    <property type="entry name" value="Intein_N"/>
</dbReference>
<dbReference type="RefSeq" id="WP_284378684.1">
    <property type="nucleotide sequence ID" value="NZ_BSNN01000004.1"/>
</dbReference>
<dbReference type="Proteomes" id="UP001156694">
    <property type="component" value="Unassembled WGS sequence"/>
</dbReference>
<dbReference type="InterPro" id="IPR028992">
    <property type="entry name" value="Hedgehog/Intein_dom"/>
</dbReference>
<organism evidence="2 3">
    <name type="scientific">Amylibacter marinus</name>
    <dbReference type="NCBI Taxonomy" id="1475483"/>
    <lineage>
        <taxon>Bacteria</taxon>
        <taxon>Pseudomonadati</taxon>
        <taxon>Pseudomonadota</taxon>
        <taxon>Alphaproteobacteria</taxon>
        <taxon>Rhodobacterales</taxon>
        <taxon>Paracoccaceae</taxon>
        <taxon>Amylibacter</taxon>
    </lineage>
</organism>
<dbReference type="EMBL" id="BSNN01000004">
    <property type="protein sequence ID" value="GLQ35785.1"/>
    <property type="molecule type" value="Genomic_DNA"/>
</dbReference>
<sequence length="387" mass="40877">MAILDWSAFGADEATVANGATALFGTTNVTLNYTNQGDGTGVDVESTSTQFGSFGNGNALELSGNGADGGAQEPFGTYDIDIGFDELVSGVQFRINDLDRAGGGGWDDFLTISATDDANNPVTINVSLGTGNITTVTGNGTNLVTLDAGNGGVSAADEEGSALISIAGPLNNINITYGNLGSTAQLIWISDIQFDVFVPPCFTRGVMILTDQGEKPIEDLEVGDMIVTQDNGLQALRWIGSRRMPATGRAAPILIQAGALENTRDLLVSPLHRMLVAGWQSEVLFGTPKVLVAAKHLVNDKTIRAVHGGEVEYWHMMFDEHQVVYAEGCPSESFFPSGVSLKGLSEQVRDEVLELFPELATKQGCGVTAYPCLKQFEAESLVQAMAS</sequence>
<proteinExistence type="predicted"/>
<dbReference type="Pfam" id="PF13403">
    <property type="entry name" value="Hint_2"/>
    <property type="match status" value="1"/>
</dbReference>
<keyword evidence="3" id="KW-1185">Reference proteome</keyword>
<evidence type="ECO:0000259" key="1">
    <source>
        <dbReference type="Pfam" id="PF13403"/>
    </source>
</evidence>
<comment type="caution">
    <text evidence="2">The sequence shown here is derived from an EMBL/GenBank/DDBJ whole genome shotgun (WGS) entry which is preliminary data.</text>
</comment>
<accession>A0ABQ5VWZ7</accession>